<keyword evidence="2" id="KW-1185">Reference proteome</keyword>
<proteinExistence type="predicted"/>
<organism evidence="1 2">
    <name type="scientific">Chaetoceros tenuissimus</name>
    <dbReference type="NCBI Taxonomy" id="426638"/>
    <lineage>
        <taxon>Eukaryota</taxon>
        <taxon>Sar</taxon>
        <taxon>Stramenopiles</taxon>
        <taxon>Ochrophyta</taxon>
        <taxon>Bacillariophyta</taxon>
        <taxon>Coscinodiscophyceae</taxon>
        <taxon>Chaetocerotophycidae</taxon>
        <taxon>Chaetocerotales</taxon>
        <taxon>Chaetocerotaceae</taxon>
        <taxon>Chaetoceros</taxon>
    </lineage>
</organism>
<dbReference type="Proteomes" id="UP001054902">
    <property type="component" value="Unassembled WGS sequence"/>
</dbReference>
<name>A0AAD3HDT8_9STRA</name>
<protein>
    <submittedName>
        <fullName evidence="1">Uncharacterized protein</fullName>
    </submittedName>
</protein>
<gene>
    <name evidence="1" type="ORF">CTEN210_16072</name>
</gene>
<dbReference type="AlphaFoldDB" id="A0AAD3HDT8"/>
<dbReference type="EMBL" id="BLLK01000069">
    <property type="protein sequence ID" value="GFH59596.1"/>
    <property type="molecule type" value="Genomic_DNA"/>
</dbReference>
<evidence type="ECO:0000313" key="1">
    <source>
        <dbReference type="EMBL" id="GFH59596.1"/>
    </source>
</evidence>
<accession>A0AAD3HDT8</accession>
<comment type="caution">
    <text evidence="1">The sequence shown here is derived from an EMBL/GenBank/DDBJ whole genome shotgun (WGS) entry which is preliminary data.</text>
</comment>
<sequence length="331" mass="38422">MEHLSDLGFNEENHKKSKGCTTFYQLENDNDSELVDDDIEEINSVVSEDIASKFTSYVQDLEANFTHHQKEFKPVHDIMKAIKRSSQEDIPNICKMLRLHKEGSIDNFFKNSELSYSSKMGYMEPLLPPMRHPRFCVEREKYKLNMDYLVHDFEAMCNTLKPYSKLVMIDMGADLARESGPVIKLLDLYSKFGFEFDHIYGYEIKFTDPFTVYENQLPEKYMASFHWINVAVDADPESKMNPLKSILSQFDEDDFIVVKLDIDHGPTEVPLAKQIYNSDDLLAKIDQFYFEHHVNMKEISPYWSSSMKGTVKESTSSTVTSNRKFLGEGLK</sequence>
<reference evidence="1 2" key="1">
    <citation type="journal article" date="2021" name="Sci. Rep.">
        <title>The genome of the diatom Chaetoceros tenuissimus carries an ancient integrated fragment of an extant virus.</title>
        <authorList>
            <person name="Hongo Y."/>
            <person name="Kimura K."/>
            <person name="Takaki Y."/>
            <person name="Yoshida Y."/>
            <person name="Baba S."/>
            <person name="Kobayashi G."/>
            <person name="Nagasaki K."/>
            <person name="Hano T."/>
            <person name="Tomaru Y."/>
        </authorList>
    </citation>
    <scope>NUCLEOTIDE SEQUENCE [LARGE SCALE GENOMIC DNA]</scope>
    <source>
        <strain evidence="1 2">NIES-3715</strain>
    </source>
</reference>
<evidence type="ECO:0000313" key="2">
    <source>
        <dbReference type="Proteomes" id="UP001054902"/>
    </source>
</evidence>